<evidence type="ECO:0000313" key="2">
    <source>
        <dbReference type="Proteomes" id="UP001630127"/>
    </source>
</evidence>
<dbReference type="PANTHER" id="PTHR31635:SF196">
    <property type="entry name" value="REVERSE TRANSCRIPTASE DOMAIN-CONTAINING PROTEIN-RELATED"/>
    <property type="match status" value="1"/>
</dbReference>
<dbReference type="PANTHER" id="PTHR31635">
    <property type="entry name" value="REVERSE TRANSCRIPTASE DOMAIN-CONTAINING PROTEIN-RELATED"/>
    <property type="match status" value="1"/>
</dbReference>
<comment type="caution">
    <text evidence="1">The sequence shown here is derived from an EMBL/GenBank/DDBJ whole genome shotgun (WGS) entry which is preliminary data.</text>
</comment>
<organism evidence="1 2">
    <name type="scientific">Cinchona calisaya</name>
    <dbReference type="NCBI Taxonomy" id="153742"/>
    <lineage>
        <taxon>Eukaryota</taxon>
        <taxon>Viridiplantae</taxon>
        <taxon>Streptophyta</taxon>
        <taxon>Embryophyta</taxon>
        <taxon>Tracheophyta</taxon>
        <taxon>Spermatophyta</taxon>
        <taxon>Magnoliopsida</taxon>
        <taxon>eudicotyledons</taxon>
        <taxon>Gunneridae</taxon>
        <taxon>Pentapetalae</taxon>
        <taxon>asterids</taxon>
        <taxon>lamiids</taxon>
        <taxon>Gentianales</taxon>
        <taxon>Rubiaceae</taxon>
        <taxon>Cinchonoideae</taxon>
        <taxon>Cinchoneae</taxon>
        <taxon>Cinchona</taxon>
    </lineage>
</organism>
<proteinExistence type="predicted"/>
<keyword evidence="2" id="KW-1185">Reference proteome</keyword>
<dbReference type="EMBL" id="JBJUIK010000012">
    <property type="protein sequence ID" value="KAL3509836.1"/>
    <property type="molecule type" value="Genomic_DNA"/>
</dbReference>
<name>A0ABD2YSI2_9GENT</name>
<gene>
    <name evidence="1" type="ORF">ACH5RR_029237</name>
</gene>
<sequence>MCESLPFSKCIIVNARGFKGGLWVVWNEEEIKLELIKKIDQEIHAIVKMIFPPQASFITGRRGSDNTIIVQEAIHKLKKKKNGKLGFCAIKIDLMKTFDKLEWNFVKEALHHFDFPKPPTNLIVGCVSTSRLAVLHNGTPTEWIIPSRGLDRVAPSPLISLYYAWNSCL</sequence>
<protein>
    <recommendedName>
        <fullName evidence="3">Reverse transcriptase domain-containing protein</fullName>
    </recommendedName>
</protein>
<evidence type="ECO:0000313" key="1">
    <source>
        <dbReference type="EMBL" id="KAL3509836.1"/>
    </source>
</evidence>
<accession>A0ABD2YSI2</accession>
<reference evidence="1 2" key="1">
    <citation type="submission" date="2024-11" db="EMBL/GenBank/DDBJ databases">
        <title>A near-complete genome assembly of Cinchona calisaya.</title>
        <authorList>
            <person name="Lian D.C."/>
            <person name="Zhao X.W."/>
            <person name="Wei L."/>
        </authorList>
    </citation>
    <scope>NUCLEOTIDE SEQUENCE [LARGE SCALE GENOMIC DNA]</scope>
    <source>
        <tissue evidence="1">Nenye</tissue>
    </source>
</reference>
<evidence type="ECO:0008006" key="3">
    <source>
        <dbReference type="Google" id="ProtNLM"/>
    </source>
</evidence>
<dbReference type="Proteomes" id="UP001630127">
    <property type="component" value="Unassembled WGS sequence"/>
</dbReference>
<dbReference type="AlphaFoldDB" id="A0ABD2YSI2"/>